<protein>
    <recommendedName>
        <fullName evidence="4">Lipoprotein</fullName>
    </recommendedName>
</protein>
<evidence type="ECO:0000313" key="2">
    <source>
        <dbReference type="EMBL" id="GLQ71974.1"/>
    </source>
</evidence>
<accession>A0AAV5NNM7</accession>
<dbReference type="Proteomes" id="UP001156690">
    <property type="component" value="Unassembled WGS sequence"/>
</dbReference>
<evidence type="ECO:0000256" key="1">
    <source>
        <dbReference type="SAM" id="SignalP"/>
    </source>
</evidence>
<keyword evidence="3" id="KW-1185">Reference proteome</keyword>
<dbReference type="PROSITE" id="PS51257">
    <property type="entry name" value="PROKAR_LIPOPROTEIN"/>
    <property type="match status" value="1"/>
</dbReference>
<dbReference type="EMBL" id="BSNX01000009">
    <property type="protein sequence ID" value="GLQ71974.1"/>
    <property type="molecule type" value="Genomic_DNA"/>
</dbReference>
<dbReference type="AlphaFoldDB" id="A0AAV5NNM7"/>
<name>A0AAV5NNM7_9VIBR</name>
<keyword evidence="1" id="KW-0732">Signal</keyword>
<feature type="chain" id="PRO_5043876398" description="Lipoprotein" evidence="1">
    <location>
        <begin position="26"/>
        <end position="125"/>
    </location>
</feature>
<evidence type="ECO:0000313" key="3">
    <source>
        <dbReference type="Proteomes" id="UP001156690"/>
    </source>
</evidence>
<evidence type="ECO:0008006" key="4">
    <source>
        <dbReference type="Google" id="ProtNLM"/>
    </source>
</evidence>
<reference evidence="3" key="1">
    <citation type="journal article" date="2019" name="Int. J. Syst. Evol. Microbiol.">
        <title>The Global Catalogue of Microorganisms (GCM) 10K type strain sequencing project: providing services to taxonomists for standard genome sequencing and annotation.</title>
        <authorList>
            <consortium name="The Broad Institute Genomics Platform"/>
            <consortium name="The Broad Institute Genome Sequencing Center for Infectious Disease"/>
            <person name="Wu L."/>
            <person name="Ma J."/>
        </authorList>
    </citation>
    <scope>NUCLEOTIDE SEQUENCE [LARGE SCALE GENOMIC DNA]</scope>
    <source>
        <strain evidence="3">NBRC 15640</strain>
    </source>
</reference>
<organism evidence="2 3">
    <name type="scientific">Vibrio penaeicida</name>
    <dbReference type="NCBI Taxonomy" id="104609"/>
    <lineage>
        <taxon>Bacteria</taxon>
        <taxon>Pseudomonadati</taxon>
        <taxon>Pseudomonadota</taxon>
        <taxon>Gammaproteobacteria</taxon>
        <taxon>Vibrionales</taxon>
        <taxon>Vibrionaceae</taxon>
        <taxon>Vibrio</taxon>
    </lineage>
</organism>
<feature type="signal peptide" evidence="1">
    <location>
        <begin position="1"/>
        <end position="25"/>
    </location>
</feature>
<proteinExistence type="predicted"/>
<gene>
    <name evidence="2" type="ORF">GCM10007932_13340</name>
</gene>
<sequence length="125" mass="13957">MKHQFLLTSLAALALSACSVTNYQAAQPTAAPQDIKEARVKLSGIDNMKVTDDGYITYFESVPHGYMWDTQVIKQMSQEGACENLYDFLELGFVVKIGFKGEGGREEHFDLARCNAEETNQRDKA</sequence>
<comment type="caution">
    <text evidence="2">The sequence shown here is derived from an EMBL/GenBank/DDBJ whole genome shotgun (WGS) entry which is preliminary data.</text>
</comment>
<dbReference type="RefSeq" id="WP_126609532.1">
    <property type="nucleotide sequence ID" value="NZ_AP025144.1"/>
</dbReference>